<proteinExistence type="predicted"/>
<comment type="caution">
    <text evidence="1">The sequence shown here is derived from an EMBL/GenBank/DDBJ whole genome shotgun (WGS) entry which is preliminary data.</text>
</comment>
<dbReference type="AlphaFoldDB" id="X1RT47"/>
<dbReference type="EMBL" id="BARV01043807">
    <property type="protein sequence ID" value="GAI66370.1"/>
    <property type="molecule type" value="Genomic_DNA"/>
</dbReference>
<accession>X1RT47</accession>
<sequence length="70" mass="7711">LSKIISIQEGGIGIPVTTRSEDFCEVYGIRAPSRSISSNEQTGRVIVQDETIEANIDIDDEFFILTPPDL</sequence>
<gene>
    <name evidence="1" type="ORF">S06H3_65198</name>
</gene>
<name>X1RT47_9ZZZZ</name>
<evidence type="ECO:0000313" key="1">
    <source>
        <dbReference type="EMBL" id="GAI66370.1"/>
    </source>
</evidence>
<reference evidence="1" key="1">
    <citation type="journal article" date="2014" name="Front. Microbiol.">
        <title>High frequency of phylogenetically diverse reductive dehalogenase-homologous genes in deep subseafloor sedimentary metagenomes.</title>
        <authorList>
            <person name="Kawai M."/>
            <person name="Futagami T."/>
            <person name="Toyoda A."/>
            <person name="Takaki Y."/>
            <person name="Nishi S."/>
            <person name="Hori S."/>
            <person name="Arai W."/>
            <person name="Tsubouchi T."/>
            <person name="Morono Y."/>
            <person name="Uchiyama I."/>
            <person name="Ito T."/>
            <person name="Fujiyama A."/>
            <person name="Inagaki F."/>
            <person name="Takami H."/>
        </authorList>
    </citation>
    <scope>NUCLEOTIDE SEQUENCE</scope>
    <source>
        <strain evidence="1">Expedition CK06-06</strain>
    </source>
</reference>
<feature type="non-terminal residue" evidence="1">
    <location>
        <position position="1"/>
    </location>
</feature>
<protein>
    <submittedName>
        <fullName evidence="1">Uncharacterized protein</fullName>
    </submittedName>
</protein>
<organism evidence="1">
    <name type="scientific">marine sediment metagenome</name>
    <dbReference type="NCBI Taxonomy" id="412755"/>
    <lineage>
        <taxon>unclassified sequences</taxon>
        <taxon>metagenomes</taxon>
        <taxon>ecological metagenomes</taxon>
    </lineage>
</organism>